<keyword evidence="2" id="KW-1185">Reference proteome</keyword>
<evidence type="ECO:0000313" key="2">
    <source>
        <dbReference type="Proteomes" id="UP001627154"/>
    </source>
</evidence>
<evidence type="ECO:0000313" key="1">
    <source>
        <dbReference type="EMBL" id="KAL3402301.1"/>
    </source>
</evidence>
<sequence>MFSFRKPSVIFGLTFTLIGFVNGFIAYNCNTTTSKLKAVSLLDFATCDMSSEYVQSDHSRIQLLRLDNFHETKVIQCKINVRRQIYTCDVGSHGSTMLSNEAFIHEVDYLTCNQIHSSKSYVHRGIDIPIIQQIEINSTVHKTFDKYGANDIMGNCVGHTYFDYFGMRDNVTVHIEIEISIYEQTAKIDTKNNKIHLKSGDSCDLNIDSCLDSQNGNSFWEAIPNYSCQSNQYSVLFQGDAQKLTDSDIDNAIIYTFNTRKATESISLCAPGRRLPILTLVHDRIAPAYLFMLHTMNSECAVHYFHTCFLYSFSKCFNA</sequence>
<accession>A0ABD2XB12</accession>
<dbReference type="EMBL" id="JBJJXI010000037">
    <property type="protein sequence ID" value="KAL3402301.1"/>
    <property type="molecule type" value="Genomic_DNA"/>
</dbReference>
<dbReference type="AlphaFoldDB" id="A0ABD2XB12"/>
<organism evidence="1 2">
    <name type="scientific">Trichogramma kaykai</name>
    <dbReference type="NCBI Taxonomy" id="54128"/>
    <lineage>
        <taxon>Eukaryota</taxon>
        <taxon>Metazoa</taxon>
        <taxon>Ecdysozoa</taxon>
        <taxon>Arthropoda</taxon>
        <taxon>Hexapoda</taxon>
        <taxon>Insecta</taxon>
        <taxon>Pterygota</taxon>
        <taxon>Neoptera</taxon>
        <taxon>Endopterygota</taxon>
        <taxon>Hymenoptera</taxon>
        <taxon>Apocrita</taxon>
        <taxon>Proctotrupomorpha</taxon>
        <taxon>Chalcidoidea</taxon>
        <taxon>Trichogrammatidae</taxon>
        <taxon>Trichogramma</taxon>
    </lineage>
</organism>
<proteinExistence type="predicted"/>
<name>A0ABD2XB12_9HYME</name>
<gene>
    <name evidence="1" type="ORF">TKK_004821</name>
</gene>
<dbReference type="Pfam" id="PF24664">
    <property type="entry name" value="Monjiviricetes_fusion"/>
    <property type="match status" value="1"/>
</dbReference>
<dbReference type="Proteomes" id="UP001627154">
    <property type="component" value="Unassembled WGS sequence"/>
</dbReference>
<reference evidence="1 2" key="1">
    <citation type="journal article" date="2024" name="bioRxiv">
        <title>A reference genome for Trichogramma kaykai: A tiny desert-dwelling parasitoid wasp with competing sex-ratio distorters.</title>
        <authorList>
            <person name="Culotta J."/>
            <person name="Lindsey A.R."/>
        </authorList>
    </citation>
    <scope>NUCLEOTIDE SEQUENCE [LARGE SCALE GENOMIC DNA]</scope>
    <source>
        <strain evidence="1 2">KSX58</strain>
    </source>
</reference>
<comment type="caution">
    <text evidence="1">The sequence shown here is derived from an EMBL/GenBank/DDBJ whole genome shotgun (WGS) entry which is preliminary data.</text>
</comment>
<protein>
    <submittedName>
        <fullName evidence="1">Uncharacterized protein</fullName>
    </submittedName>
</protein>